<gene>
    <name evidence="4" type="ORF">SLA_0128</name>
</gene>
<keyword evidence="5" id="KW-1185">Reference proteome</keyword>
<dbReference type="RefSeq" id="WP_359881109.1">
    <property type="nucleotide sequence ID" value="NZ_JBEYHT010000044.1"/>
</dbReference>
<dbReference type="Proteomes" id="UP000217676">
    <property type="component" value="Chromosome"/>
</dbReference>
<dbReference type="Gene3D" id="1.10.357.10">
    <property type="entry name" value="Tetracycline Repressor, domain 2"/>
    <property type="match status" value="1"/>
</dbReference>
<dbReference type="PROSITE" id="PS50977">
    <property type="entry name" value="HTH_TETR_2"/>
    <property type="match status" value="1"/>
</dbReference>
<feature type="DNA-binding region" description="H-T-H motif" evidence="2">
    <location>
        <begin position="29"/>
        <end position="48"/>
    </location>
</feature>
<protein>
    <submittedName>
        <fullName evidence="4">TetR family transcriptional regulator</fullName>
    </submittedName>
</protein>
<dbReference type="InterPro" id="IPR050109">
    <property type="entry name" value="HTH-type_TetR-like_transc_reg"/>
</dbReference>
<feature type="domain" description="HTH tetR-type" evidence="3">
    <location>
        <begin position="6"/>
        <end position="66"/>
    </location>
</feature>
<dbReference type="Pfam" id="PF00440">
    <property type="entry name" value="TetR_N"/>
    <property type="match status" value="1"/>
</dbReference>
<reference evidence="4 5" key="1">
    <citation type="journal article" date="2016" name="Genome Announc.">
        <title>Complete Genome Sequence of Thiostrepton-Producing Streptomyces laurentii ATCC 31255.</title>
        <authorList>
            <person name="Doi K."/>
            <person name="Fujino Y."/>
            <person name="Nagayoshi Y."/>
            <person name="Ohshima T."/>
            <person name="Ogata S."/>
        </authorList>
    </citation>
    <scope>NUCLEOTIDE SEQUENCE [LARGE SCALE GENOMIC DNA]</scope>
    <source>
        <strain evidence="4 5">ATCC 31255</strain>
    </source>
</reference>
<dbReference type="PANTHER" id="PTHR30055">
    <property type="entry name" value="HTH-TYPE TRANSCRIPTIONAL REGULATOR RUTR"/>
    <property type="match status" value="1"/>
</dbReference>
<evidence type="ECO:0000313" key="5">
    <source>
        <dbReference type="Proteomes" id="UP000217676"/>
    </source>
</evidence>
<organism evidence="4 5">
    <name type="scientific">Streptomyces laurentii</name>
    <dbReference type="NCBI Taxonomy" id="39478"/>
    <lineage>
        <taxon>Bacteria</taxon>
        <taxon>Bacillati</taxon>
        <taxon>Actinomycetota</taxon>
        <taxon>Actinomycetes</taxon>
        <taxon>Kitasatosporales</taxon>
        <taxon>Streptomycetaceae</taxon>
        <taxon>Streptomyces</taxon>
    </lineage>
</organism>
<dbReference type="InterPro" id="IPR009057">
    <property type="entry name" value="Homeodomain-like_sf"/>
</dbReference>
<evidence type="ECO:0000259" key="3">
    <source>
        <dbReference type="PROSITE" id="PS50977"/>
    </source>
</evidence>
<dbReference type="Pfam" id="PF17940">
    <property type="entry name" value="TetR_C_31"/>
    <property type="match status" value="1"/>
</dbReference>
<sequence>MARRNPERRAALVDAAIEVLAREGARGLTFRAVDTEAAVPPGTASNYFANRDDLLTQAGGRVYERLQPDEETIARQRAATPDRETYTELMRELVDRVSAFRTGYLALLELRLEATRRPALRAVLTERVRADVDANVAYHEGSGLPGDATAVKLLILAFNWLIVEQLTLPEVFTEEERDALIAAAVDRIVGGSPVPDPDPA</sequence>
<evidence type="ECO:0000256" key="2">
    <source>
        <dbReference type="PROSITE-ProRule" id="PRU00335"/>
    </source>
</evidence>
<dbReference type="GO" id="GO:0000976">
    <property type="term" value="F:transcription cis-regulatory region binding"/>
    <property type="evidence" value="ECO:0007669"/>
    <property type="project" value="TreeGrafter"/>
</dbReference>
<dbReference type="InterPro" id="IPR001647">
    <property type="entry name" value="HTH_TetR"/>
</dbReference>
<evidence type="ECO:0000256" key="1">
    <source>
        <dbReference type="ARBA" id="ARBA00023125"/>
    </source>
</evidence>
<evidence type="ECO:0000313" key="4">
    <source>
        <dbReference type="EMBL" id="BAU81083.1"/>
    </source>
</evidence>
<dbReference type="KEGG" id="slau:SLA_0128"/>
<dbReference type="EMBL" id="AP017424">
    <property type="protein sequence ID" value="BAU81083.1"/>
    <property type="molecule type" value="Genomic_DNA"/>
</dbReference>
<keyword evidence="1 2" id="KW-0238">DNA-binding</keyword>
<dbReference type="SUPFAM" id="SSF46689">
    <property type="entry name" value="Homeodomain-like"/>
    <property type="match status" value="1"/>
</dbReference>
<proteinExistence type="predicted"/>
<dbReference type="InterPro" id="IPR041583">
    <property type="entry name" value="TetR_C_31"/>
</dbReference>
<name>A0A160NU85_STRLU</name>
<dbReference type="GO" id="GO:0003700">
    <property type="term" value="F:DNA-binding transcription factor activity"/>
    <property type="evidence" value="ECO:0007669"/>
    <property type="project" value="TreeGrafter"/>
</dbReference>
<dbReference type="PANTHER" id="PTHR30055:SF231">
    <property type="entry name" value="TRANSCRIPTIONAL REGULATORY PROTEIN (PROBABLY DEOR-FAMILY)-RELATED"/>
    <property type="match status" value="1"/>
</dbReference>
<dbReference type="AlphaFoldDB" id="A0A160NU85"/>
<accession>A0A160NU85</accession>